<dbReference type="Proteomes" id="UP001461498">
    <property type="component" value="Unassembled WGS sequence"/>
</dbReference>
<dbReference type="GO" id="GO:0008270">
    <property type="term" value="F:zinc ion binding"/>
    <property type="evidence" value="ECO:0007669"/>
    <property type="project" value="InterPro"/>
</dbReference>
<reference evidence="7 8" key="1">
    <citation type="submission" date="2022-12" db="EMBL/GenBank/DDBJ databases">
        <title>Chromosome-level genome assembly of true bugs.</title>
        <authorList>
            <person name="Ma L."/>
            <person name="Li H."/>
        </authorList>
    </citation>
    <scope>NUCLEOTIDE SEQUENCE [LARGE SCALE GENOMIC DNA]</scope>
    <source>
        <strain evidence="7">Lab_2022b</strain>
    </source>
</reference>
<dbReference type="CDD" id="cd08248">
    <property type="entry name" value="RTN4I1"/>
    <property type="match status" value="1"/>
</dbReference>
<evidence type="ECO:0000256" key="3">
    <source>
        <dbReference type="ARBA" id="ARBA00022946"/>
    </source>
</evidence>
<dbReference type="InterPro" id="IPR050700">
    <property type="entry name" value="YIM1/Zinc_Alcohol_DH_Fams"/>
</dbReference>
<dbReference type="GO" id="GO:0005739">
    <property type="term" value="C:mitochondrion"/>
    <property type="evidence" value="ECO:0007669"/>
    <property type="project" value="UniProtKB-SubCell"/>
</dbReference>
<dbReference type="AlphaFoldDB" id="A0AAW1DLI7"/>
<gene>
    <name evidence="7" type="ORF">O3M35_000273</name>
</gene>
<comment type="similarity">
    <text evidence="2">Belongs to the zinc-containing alcohol dehydrogenase family. Quinone oxidoreductase subfamily.</text>
</comment>
<sequence>MMLFLNEIRLRSFIPVNILKRCVSNVKHETVANETSHNPFSKEHMKAWVVPSFGNLDRLQLSCTVPVPVIRSHKDVIVKVKASSVNPIDVEMVGGYGNTLLSAWRQMNSYLCMDDSQSQNQLITGRDFVGEVIAKGSGVRPDINVGDLVYGMVQAHQQGCHSELVLTSDFFVRPVPNKIDLYEAAAIFYCGLTAWSALCITGDLLWTKKEGKKALIIGGSGGVGTIAIQLLKAWNMEVVTTCRSDAIPMLLQLGPDNIIDYTAPDAMKLIENSGKYDIILDAAGNITHYTYIPFLKDWANSKYVTLRSPLLKNTDKYGLVAGMIKNASELLRSNIVSGAPSRGSSVRWAFILPVETGINEIHKLFSENKIKPIINEVIPFMELPRAFEKVQAGHNRGKVVITMEDSAPKK</sequence>
<evidence type="ECO:0000256" key="5">
    <source>
        <dbReference type="ARBA" id="ARBA00023128"/>
    </source>
</evidence>
<keyword evidence="4" id="KW-0560">Oxidoreductase</keyword>
<dbReference type="Pfam" id="PF13602">
    <property type="entry name" value="ADH_zinc_N_2"/>
    <property type="match status" value="1"/>
</dbReference>
<dbReference type="Pfam" id="PF08240">
    <property type="entry name" value="ADH_N"/>
    <property type="match status" value="1"/>
</dbReference>
<evidence type="ECO:0000256" key="2">
    <source>
        <dbReference type="ARBA" id="ARBA00010371"/>
    </source>
</evidence>
<accession>A0AAW1DLI7</accession>
<dbReference type="SUPFAM" id="SSF50129">
    <property type="entry name" value="GroES-like"/>
    <property type="match status" value="1"/>
</dbReference>
<name>A0AAW1DLI7_9HEMI</name>
<dbReference type="SMART" id="SM00829">
    <property type="entry name" value="PKS_ER"/>
    <property type="match status" value="1"/>
</dbReference>
<keyword evidence="8" id="KW-1185">Reference proteome</keyword>
<comment type="subcellular location">
    <subcellularLocation>
        <location evidence="1">Mitochondrion</location>
    </subcellularLocation>
</comment>
<evidence type="ECO:0000256" key="4">
    <source>
        <dbReference type="ARBA" id="ARBA00023002"/>
    </source>
</evidence>
<organism evidence="7 8">
    <name type="scientific">Rhynocoris fuscipes</name>
    <dbReference type="NCBI Taxonomy" id="488301"/>
    <lineage>
        <taxon>Eukaryota</taxon>
        <taxon>Metazoa</taxon>
        <taxon>Ecdysozoa</taxon>
        <taxon>Arthropoda</taxon>
        <taxon>Hexapoda</taxon>
        <taxon>Insecta</taxon>
        <taxon>Pterygota</taxon>
        <taxon>Neoptera</taxon>
        <taxon>Paraneoptera</taxon>
        <taxon>Hemiptera</taxon>
        <taxon>Heteroptera</taxon>
        <taxon>Panheteroptera</taxon>
        <taxon>Cimicomorpha</taxon>
        <taxon>Reduviidae</taxon>
        <taxon>Harpactorinae</taxon>
        <taxon>Harpactorini</taxon>
        <taxon>Rhynocoris</taxon>
    </lineage>
</organism>
<evidence type="ECO:0000256" key="1">
    <source>
        <dbReference type="ARBA" id="ARBA00004173"/>
    </source>
</evidence>
<dbReference type="PANTHER" id="PTHR11695">
    <property type="entry name" value="ALCOHOL DEHYDROGENASE RELATED"/>
    <property type="match status" value="1"/>
</dbReference>
<dbReference type="InterPro" id="IPR037397">
    <property type="entry name" value="RTN4IP1"/>
</dbReference>
<dbReference type="InterPro" id="IPR011032">
    <property type="entry name" value="GroES-like_sf"/>
</dbReference>
<protein>
    <recommendedName>
        <fullName evidence="6">Enoyl reductase (ER) domain-containing protein</fullName>
    </recommendedName>
</protein>
<comment type="caution">
    <text evidence="7">The sequence shown here is derived from an EMBL/GenBank/DDBJ whole genome shotgun (WGS) entry which is preliminary data.</text>
</comment>
<proteinExistence type="inferred from homology"/>
<dbReference type="Gene3D" id="3.90.180.10">
    <property type="entry name" value="Medium-chain alcohol dehydrogenases, catalytic domain"/>
    <property type="match status" value="1"/>
</dbReference>
<feature type="domain" description="Enoyl reductase (ER)" evidence="6">
    <location>
        <begin position="54"/>
        <end position="401"/>
    </location>
</feature>
<dbReference type="InterPro" id="IPR036291">
    <property type="entry name" value="NAD(P)-bd_dom_sf"/>
</dbReference>
<dbReference type="InterPro" id="IPR013154">
    <property type="entry name" value="ADH-like_N"/>
</dbReference>
<dbReference type="EMBL" id="JAPXFL010000001">
    <property type="protein sequence ID" value="KAK9511651.1"/>
    <property type="molecule type" value="Genomic_DNA"/>
</dbReference>
<dbReference type="SUPFAM" id="SSF51735">
    <property type="entry name" value="NAD(P)-binding Rossmann-fold domains"/>
    <property type="match status" value="1"/>
</dbReference>
<dbReference type="InterPro" id="IPR020843">
    <property type="entry name" value="ER"/>
</dbReference>
<dbReference type="PANTHER" id="PTHR11695:SF294">
    <property type="entry name" value="RETICULON-4-INTERACTING PROTEIN 1, MITOCHONDRIAL"/>
    <property type="match status" value="1"/>
</dbReference>
<evidence type="ECO:0000313" key="7">
    <source>
        <dbReference type="EMBL" id="KAK9511651.1"/>
    </source>
</evidence>
<dbReference type="PROSITE" id="PS01162">
    <property type="entry name" value="QOR_ZETA_CRYSTAL"/>
    <property type="match status" value="1"/>
</dbReference>
<evidence type="ECO:0000313" key="8">
    <source>
        <dbReference type="Proteomes" id="UP001461498"/>
    </source>
</evidence>
<keyword evidence="5" id="KW-0496">Mitochondrion</keyword>
<dbReference type="FunFam" id="3.40.50.720:FF:000147">
    <property type="entry name" value="Reticulon-4-interacting protein 1 homolog, mitochondrial"/>
    <property type="match status" value="1"/>
</dbReference>
<dbReference type="GO" id="GO:0016491">
    <property type="term" value="F:oxidoreductase activity"/>
    <property type="evidence" value="ECO:0007669"/>
    <property type="project" value="UniProtKB-KW"/>
</dbReference>
<evidence type="ECO:0000259" key="6">
    <source>
        <dbReference type="SMART" id="SM00829"/>
    </source>
</evidence>
<dbReference type="Gene3D" id="3.40.50.720">
    <property type="entry name" value="NAD(P)-binding Rossmann-like Domain"/>
    <property type="match status" value="1"/>
</dbReference>
<keyword evidence="3" id="KW-0809">Transit peptide</keyword>
<dbReference type="InterPro" id="IPR002364">
    <property type="entry name" value="Quin_OxRdtase/zeta-crystal_CS"/>
</dbReference>